<evidence type="ECO:0000313" key="2">
    <source>
        <dbReference type="Proteomes" id="UP000749646"/>
    </source>
</evidence>
<proteinExistence type="predicted"/>
<name>A0A9P6J1T7_9FUNG</name>
<organism evidence="1 2">
    <name type="scientific">Modicella reniformis</name>
    <dbReference type="NCBI Taxonomy" id="1440133"/>
    <lineage>
        <taxon>Eukaryota</taxon>
        <taxon>Fungi</taxon>
        <taxon>Fungi incertae sedis</taxon>
        <taxon>Mucoromycota</taxon>
        <taxon>Mortierellomycotina</taxon>
        <taxon>Mortierellomycetes</taxon>
        <taxon>Mortierellales</taxon>
        <taxon>Mortierellaceae</taxon>
        <taxon>Modicella</taxon>
    </lineage>
</organism>
<protein>
    <submittedName>
        <fullName evidence="1">Uncharacterized protein</fullName>
    </submittedName>
</protein>
<gene>
    <name evidence="1" type="ORF">BGZ65_001442</name>
</gene>
<dbReference type="Proteomes" id="UP000749646">
    <property type="component" value="Unassembled WGS sequence"/>
</dbReference>
<feature type="non-terminal residue" evidence="1">
    <location>
        <position position="150"/>
    </location>
</feature>
<dbReference type="EMBL" id="JAAAHW010006565">
    <property type="protein sequence ID" value="KAF9958453.1"/>
    <property type="molecule type" value="Genomic_DNA"/>
</dbReference>
<dbReference type="AlphaFoldDB" id="A0A9P6J1T7"/>
<keyword evidence="2" id="KW-1185">Reference proteome</keyword>
<accession>A0A9P6J1T7</accession>
<reference evidence="1" key="1">
    <citation type="journal article" date="2020" name="Fungal Divers.">
        <title>Resolving the Mortierellaceae phylogeny through synthesis of multi-gene phylogenetics and phylogenomics.</title>
        <authorList>
            <person name="Vandepol N."/>
            <person name="Liber J."/>
            <person name="Desiro A."/>
            <person name="Na H."/>
            <person name="Kennedy M."/>
            <person name="Barry K."/>
            <person name="Grigoriev I.V."/>
            <person name="Miller A.N."/>
            <person name="O'Donnell K."/>
            <person name="Stajich J.E."/>
            <person name="Bonito G."/>
        </authorList>
    </citation>
    <scope>NUCLEOTIDE SEQUENCE</scope>
    <source>
        <strain evidence="1">MES-2147</strain>
    </source>
</reference>
<evidence type="ECO:0000313" key="1">
    <source>
        <dbReference type="EMBL" id="KAF9958453.1"/>
    </source>
</evidence>
<comment type="caution">
    <text evidence="1">The sequence shown here is derived from an EMBL/GenBank/DDBJ whole genome shotgun (WGS) entry which is preliminary data.</text>
</comment>
<dbReference type="OrthoDB" id="2315391at2759"/>
<sequence>RFKVSSPVYLMPLLATRILTTFDRFVDVENSVSSLEEVYGVMAESYKSLIEAAIDNLNDRSPCDHQISPTMLFTRCETLTKKHRFDVKEVDQVLKNMPYRLYDDLVEKVPAMSSKELDKEMGFAIFNECILHELQLPKLPAFHLTAPLTN</sequence>